<evidence type="ECO:0000313" key="12">
    <source>
        <dbReference type="EMBL" id="GFO26021.1"/>
    </source>
</evidence>
<comment type="similarity">
    <text evidence="3">Belongs to the ATG2 family.</text>
</comment>
<evidence type="ECO:0000256" key="6">
    <source>
        <dbReference type="ARBA" id="ARBA00022824"/>
    </source>
</evidence>
<gene>
    <name evidence="12" type="ORF">PoB_005252600</name>
</gene>
<keyword evidence="7" id="KW-0072">Autophagy</keyword>
<reference evidence="12 13" key="1">
    <citation type="journal article" date="2021" name="Elife">
        <title>Chloroplast acquisition without the gene transfer in kleptoplastic sea slugs, Plakobranchus ocellatus.</title>
        <authorList>
            <person name="Maeda T."/>
            <person name="Takahashi S."/>
            <person name="Yoshida T."/>
            <person name="Shimamura S."/>
            <person name="Takaki Y."/>
            <person name="Nagai Y."/>
            <person name="Toyoda A."/>
            <person name="Suzuki Y."/>
            <person name="Arimoto A."/>
            <person name="Ishii H."/>
            <person name="Satoh N."/>
            <person name="Nishiyama T."/>
            <person name="Hasebe M."/>
            <person name="Maruyama T."/>
            <person name="Minagawa J."/>
            <person name="Obokata J."/>
            <person name="Shigenobu S."/>
        </authorList>
    </citation>
    <scope>NUCLEOTIDE SEQUENCE [LARGE SCALE GENOMIC DNA]</scope>
</reference>
<keyword evidence="5" id="KW-0813">Transport</keyword>
<dbReference type="InterPro" id="IPR026849">
    <property type="entry name" value="ATG2"/>
</dbReference>
<evidence type="ECO:0000256" key="9">
    <source>
        <dbReference type="ARBA" id="ARBA00023136"/>
    </source>
</evidence>
<dbReference type="GO" id="GO:0061723">
    <property type="term" value="P:glycophagy"/>
    <property type="evidence" value="ECO:0007669"/>
    <property type="project" value="TreeGrafter"/>
</dbReference>
<evidence type="ECO:0000256" key="4">
    <source>
        <dbReference type="ARBA" id="ARBA00018070"/>
    </source>
</evidence>
<evidence type="ECO:0000256" key="1">
    <source>
        <dbReference type="ARBA" id="ARBA00004406"/>
    </source>
</evidence>
<accession>A0AAV4BS18</accession>
<dbReference type="GO" id="GO:0034045">
    <property type="term" value="C:phagophore assembly site membrane"/>
    <property type="evidence" value="ECO:0007669"/>
    <property type="project" value="UniProtKB-SubCell"/>
</dbReference>
<proteinExistence type="inferred from homology"/>
<dbReference type="Gene3D" id="1.10.10.60">
    <property type="entry name" value="Homeodomain-like"/>
    <property type="match status" value="1"/>
</dbReference>
<dbReference type="GO" id="GO:0034727">
    <property type="term" value="P:piecemeal microautophagy of the nucleus"/>
    <property type="evidence" value="ECO:0007669"/>
    <property type="project" value="TreeGrafter"/>
</dbReference>
<keyword evidence="8" id="KW-0445">Lipid transport</keyword>
<name>A0AAV4BS18_9GAST</name>
<dbReference type="AlphaFoldDB" id="A0AAV4BS18"/>
<evidence type="ECO:0000256" key="11">
    <source>
        <dbReference type="ARBA" id="ARBA00024615"/>
    </source>
</evidence>
<keyword evidence="6" id="KW-0256">Endoplasmic reticulum</keyword>
<evidence type="ECO:0000256" key="5">
    <source>
        <dbReference type="ARBA" id="ARBA00022448"/>
    </source>
</evidence>
<protein>
    <recommendedName>
        <fullName evidence="4">Autophagy-related protein 2</fullName>
    </recommendedName>
</protein>
<comment type="caution">
    <text evidence="12">The sequence shown here is derived from an EMBL/GenBank/DDBJ whole genome shotgun (WGS) entry which is preliminary data.</text>
</comment>
<dbReference type="GO" id="GO:0000045">
    <property type="term" value="P:autophagosome assembly"/>
    <property type="evidence" value="ECO:0007669"/>
    <property type="project" value="TreeGrafter"/>
</dbReference>
<evidence type="ECO:0000256" key="7">
    <source>
        <dbReference type="ARBA" id="ARBA00023006"/>
    </source>
</evidence>
<dbReference type="GO" id="GO:0006869">
    <property type="term" value="P:lipid transport"/>
    <property type="evidence" value="ECO:0007669"/>
    <property type="project" value="UniProtKB-KW"/>
</dbReference>
<evidence type="ECO:0000256" key="3">
    <source>
        <dbReference type="ARBA" id="ARBA00009714"/>
    </source>
</evidence>
<keyword evidence="13" id="KW-1185">Reference proteome</keyword>
<dbReference type="Pfam" id="PF13329">
    <property type="entry name" value="ATG2_CAD"/>
    <property type="match status" value="1"/>
</dbReference>
<evidence type="ECO:0000256" key="10">
    <source>
        <dbReference type="ARBA" id="ARBA00024479"/>
    </source>
</evidence>
<dbReference type="PANTHER" id="PTHR13190:SF1">
    <property type="entry name" value="AUTOPHAGY-RELATED 2, ISOFORM A"/>
    <property type="match status" value="1"/>
</dbReference>
<sequence>MESIKNYFKTIGKGFFNKLFERSIRVYIQNHLGEFLIGKLSTDQVDVGLDGGSFASLYLNAEAINERLDVVNVPFVLVDGYVDVLHLRIPWADISTESIIVEVDGLMLTLKLKEEEIDDGMDMKSMLESMTASMVEEMMKADVAAADIQKISEVGKEASPFESIELMSEFIQSITSRIQVSLSNVVIKTEKSPGVCMELMIESLEYYDKDCATKKDSKGMNNKATPAGFSNKVLEVSKVTLNVEEIWDRNDSPAPLDPIQQSSVAFDIAMSSPPTSGNYMQQSCMSQSIYAGATSVDSTEKLGSKGRQTGGLIPIVSMEKTQTINIQIKNDDMLPGPSARALGAPINGPILMEKAKLGKELGISFVTCSGWLGRFKRQHGIVFKVVSGEAASVDMSTVDTWRGSALQQLLENYNADDIFNTDKTGVFLQMPSRQDPGLQRKCLHWRKKSKGSAHCISSSQHEWE</sequence>
<dbReference type="GO" id="GO:0000422">
    <property type="term" value="P:autophagy of mitochondrion"/>
    <property type="evidence" value="ECO:0007669"/>
    <property type="project" value="TreeGrafter"/>
</dbReference>
<dbReference type="GO" id="GO:0005789">
    <property type="term" value="C:endoplasmic reticulum membrane"/>
    <property type="evidence" value="ECO:0007669"/>
    <property type="project" value="UniProtKB-SubCell"/>
</dbReference>
<dbReference type="GO" id="GO:0061709">
    <property type="term" value="P:reticulophagy"/>
    <property type="evidence" value="ECO:0007669"/>
    <property type="project" value="TreeGrafter"/>
</dbReference>
<evidence type="ECO:0000256" key="2">
    <source>
        <dbReference type="ARBA" id="ARBA00004623"/>
    </source>
</evidence>
<evidence type="ECO:0000256" key="8">
    <source>
        <dbReference type="ARBA" id="ARBA00023055"/>
    </source>
</evidence>
<dbReference type="GO" id="GO:0032266">
    <property type="term" value="F:phosphatidylinositol-3-phosphate binding"/>
    <property type="evidence" value="ECO:0007669"/>
    <property type="project" value="TreeGrafter"/>
</dbReference>
<dbReference type="GO" id="GO:0061908">
    <property type="term" value="C:phagophore"/>
    <property type="evidence" value="ECO:0007669"/>
    <property type="project" value="TreeGrafter"/>
</dbReference>
<evidence type="ECO:0000313" key="13">
    <source>
        <dbReference type="Proteomes" id="UP000735302"/>
    </source>
</evidence>
<dbReference type="PANTHER" id="PTHR13190">
    <property type="entry name" value="AUTOPHAGY-RELATED 2, ISOFORM A"/>
    <property type="match status" value="1"/>
</dbReference>
<comment type="catalytic activity">
    <reaction evidence="11">
        <text>a 1,2-diacyl-sn-glycero-3-phosphoethanolamine(in) = a 1,2-diacyl-sn-glycero-3-phosphoethanolamine(out)</text>
        <dbReference type="Rhea" id="RHEA:38895"/>
        <dbReference type="ChEBI" id="CHEBI:64612"/>
    </reaction>
</comment>
<organism evidence="12 13">
    <name type="scientific">Plakobranchus ocellatus</name>
    <dbReference type="NCBI Taxonomy" id="259542"/>
    <lineage>
        <taxon>Eukaryota</taxon>
        <taxon>Metazoa</taxon>
        <taxon>Spiralia</taxon>
        <taxon>Lophotrochozoa</taxon>
        <taxon>Mollusca</taxon>
        <taxon>Gastropoda</taxon>
        <taxon>Heterobranchia</taxon>
        <taxon>Euthyneura</taxon>
        <taxon>Panpulmonata</taxon>
        <taxon>Sacoglossa</taxon>
        <taxon>Placobranchoidea</taxon>
        <taxon>Plakobranchidae</taxon>
        <taxon>Plakobranchus</taxon>
    </lineage>
</organism>
<keyword evidence="9" id="KW-0472">Membrane</keyword>
<comment type="catalytic activity">
    <reaction evidence="10">
        <text>a 1,2-diacyl-sn-glycero-3-phospho-L-serine(in) = a 1,2-diacyl-sn-glycero-3-phospho-L-serine(out)</text>
        <dbReference type="Rhea" id="RHEA:38663"/>
        <dbReference type="ChEBI" id="CHEBI:57262"/>
    </reaction>
</comment>
<dbReference type="EMBL" id="BLXT01005778">
    <property type="protein sequence ID" value="GFO26021.1"/>
    <property type="molecule type" value="Genomic_DNA"/>
</dbReference>
<dbReference type="GO" id="GO:0043495">
    <property type="term" value="F:protein-membrane adaptor activity"/>
    <property type="evidence" value="ECO:0007669"/>
    <property type="project" value="TreeGrafter"/>
</dbReference>
<comment type="subcellular location">
    <subcellularLocation>
        <location evidence="1">Endoplasmic reticulum membrane</location>
        <topology evidence="1">Peripheral membrane protein</topology>
    </subcellularLocation>
    <subcellularLocation>
        <location evidence="2">Preautophagosomal structure membrane</location>
        <topology evidence="2">Peripheral membrane protein</topology>
    </subcellularLocation>
</comment>
<dbReference type="Proteomes" id="UP000735302">
    <property type="component" value="Unassembled WGS sequence"/>
</dbReference>